<evidence type="ECO:0000256" key="2">
    <source>
        <dbReference type="ARBA" id="ARBA00022448"/>
    </source>
</evidence>
<dbReference type="Pfam" id="PF10163">
    <property type="entry name" value="EnY2"/>
    <property type="match status" value="1"/>
</dbReference>
<dbReference type="InterPro" id="IPR018783">
    <property type="entry name" value="TF_ENY2"/>
</dbReference>
<evidence type="ECO:0000256" key="7">
    <source>
        <dbReference type="ARBA" id="ARBA00023015"/>
    </source>
</evidence>
<reference evidence="11" key="1">
    <citation type="submission" date="2022-11" db="EMBL/GenBank/DDBJ databases">
        <authorList>
            <person name="Morgan W.R."/>
            <person name="Tartar A."/>
        </authorList>
    </citation>
    <scope>NUCLEOTIDE SEQUENCE</scope>
    <source>
        <strain evidence="11">ARSEF 373</strain>
    </source>
</reference>
<evidence type="ECO:0000256" key="3">
    <source>
        <dbReference type="ARBA" id="ARBA00022816"/>
    </source>
</evidence>
<evidence type="ECO:0000256" key="8">
    <source>
        <dbReference type="ARBA" id="ARBA00023159"/>
    </source>
</evidence>
<dbReference type="GO" id="GO:0005654">
    <property type="term" value="C:nucleoplasm"/>
    <property type="evidence" value="ECO:0007669"/>
    <property type="project" value="UniProtKB-SubCell"/>
</dbReference>
<comment type="caution">
    <text evidence="11">The sequence shown here is derived from an EMBL/GenBank/DDBJ whole genome shotgun (WGS) entry which is preliminary data.</text>
</comment>
<reference evidence="11" key="2">
    <citation type="journal article" date="2023" name="Microbiol Resour">
        <title>Decontamination and Annotation of the Draft Genome Sequence of the Oomycete Lagenidium giganteum ARSEF 373.</title>
        <authorList>
            <person name="Morgan W.R."/>
            <person name="Tartar A."/>
        </authorList>
    </citation>
    <scope>NUCLEOTIDE SEQUENCE</scope>
    <source>
        <strain evidence="11">ARSEF 373</strain>
    </source>
</reference>
<dbReference type="Proteomes" id="UP001146120">
    <property type="component" value="Unassembled WGS sequence"/>
</dbReference>
<dbReference type="GO" id="GO:0006325">
    <property type="term" value="P:chromatin organization"/>
    <property type="evidence" value="ECO:0007669"/>
    <property type="project" value="UniProtKB-KW"/>
</dbReference>
<dbReference type="FunFam" id="1.10.246.140:FF:000001">
    <property type="entry name" value="Transcription and mRNA export factor ENY2"/>
    <property type="match status" value="1"/>
</dbReference>
<dbReference type="GO" id="GO:0015031">
    <property type="term" value="P:protein transport"/>
    <property type="evidence" value="ECO:0007669"/>
    <property type="project" value="UniProtKB-KW"/>
</dbReference>
<keyword evidence="9" id="KW-0804">Transcription</keyword>
<evidence type="ECO:0000313" key="12">
    <source>
        <dbReference type="Proteomes" id="UP001146120"/>
    </source>
</evidence>
<feature type="non-terminal residue" evidence="11">
    <location>
        <position position="1"/>
    </location>
</feature>
<name>A0AAV2YEG9_9STRA</name>
<keyword evidence="8" id="KW-0010">Activator</keyword>
<keyword evidence="4" id="KW-0156">Chromatin regulator</keyword>
<dbReference type="AlphaFoldDB" id="A0AAV2YEG9"/>
<dbReference type="GO" id="GO:0003713">
    <property type="term" value="F:transcription coactivator activity"/>
    <property type="evidence" value="ECO:0007669"/>
    <property type="project" value="InterPro"/>
</dbReference>
<dbReference type="HAMAP" id="MF_03046">
    <property type="entry name" value="ENY2_Sus1"/>
    <property type="match status" value="1"/>
</dbReference>
<dbReference type="GO" id="GO:0005643">
    <property type="term" value="C:nuclear pore"/>
    <property type="evidence" value="ECO:0007669"/>
    <property type="project" value="InterPro"/>
</dbReference>
<evidence type="ECO:0000256" key="9">
    <source>
        <dbReference type="ARBA" id="ARBA00023163"/>
    </source>
</evidence>
<gene>
    <name evidence="11" type="ORF">N0F65_003655</name>
</gene>
<comment type="subcellular location">
    <subcellularLocation>
        <location evidence="1">Nucleus</location>
        <location evidence="1">Nucleoplasm</location>
    </subcellularLocation>
</comment>
<proteinExistence type="inferred from homology"/>
<evidence type="ECO:0000256" key="4">
    <source>
        <dbReference type="ARBA" id="ARBA00022853"/>
    </source>
</evidence>
<dbReference type="GO" id="GO:0000124">
    <property type="term" value="C:SAGA complex"/>
    <property type="evidence" value="ECO:0007669"/>
    <property type="project" value="InterPro"/>
</dbReference>
<dbReference type="EMBL" id="DAKRPA010000304">
    <property type="protein sequence ID" value="DAZ93605.1"/>
    <property type="molecule type" value="Genomic_DNA"/>
</dbReference>
<evidence type="ECO:0000256" key="5">
    <source>
        <dbReference type="ARBA" id="ARBA00022927"/>
    </source>
</evidence>
<dbReference type="GO" id="GO:0006406">
    <property type="term" value="P:mRNA export from nucleus"/>
    <property type="evidence" value="ECO:0007669"/>
    <property type="project" value="InterPro"/>
</dbReference>
<evidence type="ECO:0000256" key="10">
    <source>
        <dbReference type="ARBA" id="ARBA00023242"/>
    </source>
</evidence>
<evidence type="ECO:0000313" key="11">
    <source>
        <dbReference type="EMBL" id="DAZ93605.1"/>
    </source>
</evidence>
<evidence type="ECO:0000256" key="1">
    <source>
        <dbReference type="ARBA" id="ARBA00004642"/>
    </source>
</evidence>
<keyword evidence="10" id="KW-0539">Nucleus</keyword>
<keyword evidence="3" id="KW-0509">mRNA transport</keyword>
<sequence length="123" mass="14134">LIDVRLRVCVCVCVVVVVIGRTLADRKRRDEQVKERISQKLIQSGEKERLKELLRHKLTESGWRDEMKAYCKDVIRSKGIDQITVEDLIEEITPKGRGENASVPESVRAEMLEKIKSFIEKAA</sequence>
<protein>
    <recommendedName>
        <fullName evidence="13">Transcription and mRNA export factor ENY2</fullName>
    </recommendedName>
</protein>
<keyword evidence="2" id="KW-0813">Transport</keyword>
<evidence type="ECO:0000256" key="6">
    <source>
        <dbReference type="ARBA" id="ARBA00023010"/>
    </source>
</evidence>
<keyword evidence="6" id="KW-0811">Translocation</keyword>
<dbReference type="InterPro" id="IPR038212">
    <property type="entry name" value="TF_EnY2_sf"/>
</dbReference>
<dbReference type="PANTHER" id="PTHR12514">
    <property type="entry name" value="ENHANCER OF YELLOW 2 TRANSCRIPTION FACTOR"/>
    <property type="match status" value="1"/>
</dbReference>
<keyword evidence="12" id="KW-1185">Reference proteome</keyword>
<organism evidence="11 12">
    <name type="scientific">Lagenidium giganteum</name>
    <dbReference type="NCBI Taxonomy" id="4803"/>
    <lineage>
        <taxon>Eukaryota</taxon>
        <taxon>Sar</taxon>
        <taxon>Stramenopiles</taxon>
        <taxon>Oomycota</taxon>
        <taxon>Peronosporomycetes</taxon>
        <taxon>Pythiales</taxon>
        <taxon>Pythiaceae</taxon>
    </lineage>
</organism>
<accession>A0AAV2YEG9</accession>
<evidence type="ECO:0008006" key="13">
    <source>
        <dbReference type="Google" id="ProtNLM"/>
    </source>
</evidence>
<keyword evidence="7" id="KW-0805">Transcription regulation</keyword>
<keyword evidence="5" id="KW-0653">Protein transport</keyword>
<dbReference type="Gene3D" id="1.10.246.140">
    <property type="match status" value="1"/>
</dbReference>